<feature type="compositionally biased region" description="Basic and acidic residues" evidence="5">
    <location>
        <begin position="113"/>
        <end position="130"/>
    </location>
</feature>
<dbReference type="EMBL" id="JAWIZZ010000047">
    <property type="protein sequence ID" value="KAK5779653.1"/>
    <property type="molecule type" value="Genomic_DNA"/>
</dbReference>
<feature type="compositionally biased region" description="Basic residues" evidence="5">
    <location>
        <begin position="131"/>
        <end position="140"/>
    </location>
</feature>
<feature type="region of interest" description="Disordered" evidence="5">
    <location>
        <begin position="59"/>
        <end position="84"/>
    </location>
</feature>
<protein>
    <recommendedName>
        <fullName evidence="6">DNA replication checkpoint mediator MRC1 domain-containing protein</fullName>
    </recommendedName>
</protein>
<evidence type="ECO:0000256" key="4">
    <source>
        <dbReference type="SAM" id="Coils"/>
    </source>
</evidence>
<feature type="region of interest" description="Disordered" evidence="5">
    <location>
        <begin position="726"/>
        <end position="859"/>
    </location>
</feature>
<feature type="compositionally biased region" description="Basic and acidic residues" evidence="5">
    <location>
        <begin position="726"/>
        <end position="737"/>
    </location>
</feature>
<feature type="domain" description="DNA replication checkpoint mediator MRC1" evidence="6">
    <location>
        <begin position="937"/>
        <end position="1069"/>
    </location>
</feature>
<feature type="compositionally biased region" description="Polar residues" evidence="5">
    <location>
        <begin position="847"/>
        <end position="857"/>
    </location>
</feature>
<dbReference type="PANTHER" id="PTHR14396">
    <property type="entry name" value="CLASPIN"/>
    <property type="match status" value="1"/>
</dbReference>
<evidence type="ECO:0000256" key="3">
    <source>
        <dbReference type="ARBA" id="ARBA00023242"/>
    </source>
</evidence>
<feature type="region of interest" description="Disordered" evidence="5">
    <location>
        <begin position="113"/>
        <end position="147"/>
    </location>
</feature>
<feature type="coiled-coil region" evidence="4">
    <location>
        <begin position="503"/>
        <end position="532"/>
    </location>
</feature>
<dbReference type="Pfam" id="PF09444">
    <property type="entry name" value="MRC1"/>
    <property type="match status" value="1"/>
</dbReference>
<dbReference type="GO" id="GO:0007095">
    <property type="term" value="P:mitotic G2 DNA damage checkpoint signaling"/>
    <property type="evidence" value="ECO:0007669"/>
    <property type="project" value="TreeGrafter"/>
</dbReference>
<feature type="region of interest" description="Disordered" evidence="5">
    <location>
        <begin position="876"/>
        <end position="905"/>
    </location>
</feature>
<proteinExistence type="predicted"/>
<keyword evidence="2" id="KW-0597">Phosphoprotein</keyword>
<feature type="compositionally biased region" description="Polar residues" evidence="5">
    <location>
        <begin position="876"/>
        <end position="887"/>
    </location>
</feature>
<evidence type="ECO:0000313" key="8">
    <source>
        <dbReference type="Proteomes" id="UP001306508"/>
    </source>
</evidence>
<dbReference type="GO" id="GO:0010997">
    <property type="term" value="F:anaphase-promoting complex binding"/>
    <property type="evidence" value="ECO:0007669"/>
    <property type="project" value="TreeGrafter"/>
</dbReference>
<dbReference type="InterPro" id="IPR018564">
    <property type="entry name" value="Repl_chkpnt_MRC1_dom"/>
</dbReference>
<comment type="subcellular location">
    <subcellularLocation>
        <location evidence="1">Nucleus</location>
    </subcellularLocation>
</comment>
<reference evidence="8" key="1">
    <citation type="submission" date="2023-07" db="EMBL/GenBank/DDBJ databases">
        <title>A draft genome of Kazachstania heterogenica Y-27499.</title>
        <authorList>
            <person name="Donic C."/>
            <person name="Kralova J.S."/>
            <person name="Fidel L."/>
            <person name="Ben-Dor S."/>
            <person name="Jung S."/>
        </authorList>
    </citation>
    <scope>NUCLEOTIDE SEQUENCE [LARGE SCALE GENOMIC DNA]</scope>
    <source>
        <strain evidence="8">Y27499</strain>
    </source>
</reference>
<sequence>MDILFKELGSIKTKKRTTYKKKTEPNEDEEQELPSVDNLDNGFLFHNSTLEKVKKRLANDSNEASSISIETNKESPISENDINSSKYPVISEDIQLSQTQLLKSMYGGEDLESIEKKQQEERRKKEVKEFNKKKREAKRRQREEAKREQELFNATQIIYQKYDLRSKNRYRHHNRTIDTSRSIEETFQELEKEAHKAEIRYASTSKTSDHVDDDEKNDEIPLSQTEIPLFQEKQKFVQKSHEAGLESSLSVSHIQNQNLSKPLTQATQINGSDHETKQFSIDDSTKHITKNIQQSSVHNEFYPSKTQIIPNEDLQYDIPSSLKVNESNSIVPLETDTETQVFDPINKKIQKISTIEDTSVSEDKHNGLPNMSSNPTQSIPLFSFTQRIIPSEAIQEPNHSYDSSTQIISNPREANLLENNQQKQYMEENDDETTQPTQVITTQTTQNINIIEFTQPTQEISHTEATQITQVTHSFPNRDTPNEVTLTLADTVVSNMNITATIADDATKNLKIHEIQRQLEKEEEEEFNKKNSEYRKIVPTVSRKLNFTKDSFLANFDSDSSESETEEQTLKDKSLNSTSLLNSDVKNSDISSRNEFNKKLSGLVIYTTNLKTQIDAKNKINLDSDGDSDEDLDRDFNGVISNNAKATILNIRARLSKTKKKNPEVNNKNNLDNLLENLRKKSRQQILDYQSELMENKGLTKMDLEKEKEVVENLLEQEILRNQKIRQREKEREKQKQQTENIDLNFDHSANELEESDFLDEDDDYDANKTGNSNSEGEPNRHDENDLDNEKIEAQKIDDNNKEEKEDEEEEEEEENFQLLKSKKSKHIHVSADSESDHNSEVEITEVPTTNKPTQNVDIKDRPNAIFLGHYGDNLDNITSDIDSQDNPTKKSENEITELNEETHEDRIKTMIEEHKHQQRLKEKKLKARKKELESFANLVEEEAEESEDEWHGIGGIDGEDSDEYDSEIEKMIDDYSKTDMNIDDIRKTLLEENRNMDIKMINKILYDIKNGNLRKRGRSALDLEISDDEDDELRNYRLKRRELMKQRLLDLGDNQKLVKNPKAKAFFDSLVEDIIEIKNPFSHVEEFDQTMQSSTSSSEDDDDVSVNQVSMEKKAIISHESQNKKLVLSEAFVQKSLSFLNSNKDLDEYERNKELARLQHGEDVEDLFTLKQNSSIKSFRSLTSIQKAITLDDDNDETDIGIFKSSRPPSIIQSFNIKADINDKFKEGSKTVKISKSYKTVGGSKASITYIGKARKLVAPKTNSKNNPLQRLRKNNSNSRISKLFNNEMSNFGN</sequence>
<keyword evidence="4" id="KW-0175">Coiled coil</keyword>
<dbReference type="GO" id="GO:0005634">
    <property type="term" value="C:nucleus"/>
    <property type="evidence" value="ECO:0007669"/>
    <property type="project" value="UniProtKB-SubCell"/>
</dbReference>
<gene>
    <name evidence="7" type="ORF">RI543_003545</name>
</gene>
<feature type="region of interest" description="Disordered" evidence="5">
    <location>
        <begin position="556"/>
        <end position="575"/>
    </location>
</feature>
<dbReference type="GO" id="GO:0033314">
    <property type="term" value="P:mitotic DNA replication checkpoint signaling"/>
    <property type="evidence" value="ECO:0007669"/>
    <property type="project" value="TreeGrafter"/>
</dbReference>
<evidence type="ECO:0000313" key="7">
    <source>
        <dbReference type="EMBL" id="KAK5779653.1"/>
    </source>
</evidence>
<feature type="compositionally biased region" description="Basic and acidic residues" evidence="5">
    <location>
        <begin position="830"/>
        <end position="841"/>
    </location>
</feature>
<accession>A0AAN7WSW0</accession>
<evidence type="ECO:0000256" key="5">
    <source>
        <dbReference type="SAM" id="MobiDB-lite"/>
    </source>
</evidence>
<feature type="compositionally biased region" description="Basic and acidic residues" evidence="5">
    <location>
        <begin position="778"/>
        <end position="804"/>
    </location>
</feature>
<evidence type="ECO:0000256" key="2">
    <source>
        <dbReference type="ARBA" id="ARBA00022553"/>
    </source>
</evidence>
<keyword evidence="8" id="KW-1185">Reference proteome</keyword>
<organism evidence="7 8">
    <name type="scientific">Arxiozyma heterogenica</name>
    <dbReference type="NCBI Taxonomy" id="278026"/>
    <lineage>
        <taxon>Eukaryota</taxon>
        <taxon>Fungi</taxon>
        <taxon>Dikarya</taxon>
        <taxon>Ascomycota</taxon>
        <taxon>Saccharomycotina</taxon>
        <taxon>Saccharomycetes</taxon>
        <taxon>Saccharomycetales</taxon>
        <taxon>Saccharomycetaceae</taxon>
        <taxon>Arxiozyma</taxon>
    </lineage>
</organism>
<keyword evidence="3" id="KW-0539">Nucleus</keyword>
<name>A0AAN7WSW0_9SACH</name>
<feature type="coiled-coil region" evidence="4">
    <location>
        <begin position="180"/>
        <end position="207"/>
    </location>
</feature>
<feature type="compositionally biased region" description="Acidic residues" evidence="5">
    <location>
        <begin position="752"/>
        <end position="765"/>
    </location>
</feature>
<evidence type="ECO:0000259" key="6">
    <source>
        <dbReference type="Pfam" id="PF09444"/>
    </source>
</evidence>
<feature type="region of interest" description="Disordered" evidence="5">
    <location>
        <begin position="15"/>
        <end position="41"/>
    </location>
</feature>
<feature type="compositionally biased region" description="Acidic residues" evidence="5">
    <location>
        <begin position="805"/>
        <end position="816"/>
    </location>
</feature>
<feature type="region of interest" description="Disordered" evidence="5">
    <location>
        <begin position="941"/>
        <end position="963"/>
    </location>
</feature>
<evidence type="ECO:0000256" key="1">
    <source>
        <dbReference type="ARBA" id="ARBA00004123"/>
    </source>
</evidence>
<comment type="caution">
    <text evidence="7">The sequence shown here is derived from an EMBL/GenBank/DDBJ whole genome shotgun (WGS) entry which is preliminary data.</text>
</comment>
<dbReference type="PANTHER" id="PTHR14396:SF10">
    <property type="entry name" value="CLASPIN"/>
    <property type="match status" value="1"/>
</dbReference>
<dbReference type="Proteomes" id="UP001306508">
    <property type="component" value="Unassembled WGS sequence"/>
</dbReference>
<dbReference type="InterPro" id="IPR024146">
    <property type="entry name" value="Claspin"/>
</dbReference>